<evidence type="ECO:0000256" key="2">
    <source>
        <dbReference type="ARBA" id="ARBA00022448"/>
    </source>
</evidence>
<evidence type="ECO:0000313" key="14">
    <source>
        <dbReference type="Proteomes" id="UP000284767"/>
    </source>
</evidence>
<proteinExistence type="predicted"/>
<evidence type="ECO:0000313" key="10">
    <source>
        <dbReference type="EMBL" id="MZZ15248.1"/>
    </source>
</evidence>
<feature type="transmembrane region" description="Helical" evidence="8">
    <location>
        <begin position="285"/>
        <end position="305"/>
    </location>
</feature>
<dbReference type="GO" id="GO:0005886">
    <property type="term" value="C:plasma membrane"/>
    <property type="evidence" value="ECO:0007669"/>
    <property type="project" value="UniProtKB-SubCell"/>
</dbReference>
<dbReference type="FunFam" id="1.20.1250.20:FF:000616">
    <property type="entry name" value="Transporter major facilitator superfamily"/>
    <property type="match status" value="1"/>
</dbReference>
<feature type="transmembrane region" description="Helical" evidence="8">
    <location>
        <begin position="325"/>
        <end position="346"/>
    </location>
</feature>
<dbReference type="PIRSF" id="PIRSF004925">
    <property type="entry name" value="HcaT"/>
    <property type="match status" value="1"/>
</dbReference>
<evidence type="ECO:0000256" key="7">
    <source>
        <dbReference type="ARBA" id="ARBA00023136"/>
    </source>
</evidence>
<reference evidence="12 14" key="2">
    <citation type="submission" date="2017-08" db="EMBL/GenBank/DDBJ databases">
        <authorList>
            <person name="Feschi L."/>
            <person name="Jeukens J."/>
            <person name="Emond-Rheault J.-G."/>
            <person name="Kukavica-Ibrulj I."/>
            <person name="Boyle B."/>
            <person name="Levesque R.C."/>
        </authorList>
    </citation>
    <scope>NUCLEOTIDE SEQUENCE [LARGE SCALE GENOMIC DNA]</scope>
    <source>
        <strain evidence="12 14">PA-W36</strain>
    </source>
</reference>
<dbReference type="EMBL" id="WXZT01000016">
    <property type="protein sequence ID" value="MZZ15248.1"/>
    <property type="molecule type" value="Genomic_DNA"/>
</dbReference>
<dbReference type="EMBL" id="NSNE01000010">
    <property type="protein sequence ID" value="RPM13366.1"/>
    <property type="molecule type" value="Genomic_DNA"/>
</dbReference>
<evidence type="ECO:0000256" key="3">
    <source>
        <dbReference type="ARBA" id="ARBA00022475"/>
    </source>
</evidence>
<protein>
    <submittedName>
        <fullName evidence="11">MFS transporter</fullName>
    </submittedName>
</protein>
<keyword evidence="6 8" id="KW-1133">Transmembrane helix</keyword>
<accession>A0A1S1C512</accession>
<gene>
    <name evidence="11" type="ORF">CAZ10_36485</name>
    <name evidence="10" type="ORF">GUL26_23620</name>
    <name evidence="12" type="ORF">IPC1295_17345</name>
</gene>
<evidence type="ECO:0000256" key="1">
    <source>
        <dbReference type="ARBA" id="ARBA00004429"/>
    </source>
</evidence>
<sequence>MYLIFSGYFAAEGLIYPFWPTWLASLGFGASQIGLLIAAAYWPQVIAGVALTYVADWRIDQLRLATLLAALAGACALLFQLAEGLPLFIALSVLYGAFWTSVLPLTESYLLKRDKAALQNYGRVRAVGSLAFILTATLGGLLLGRFGQQLVPALVGLTMLLTALACLFLRRRSLRRPDSPLPGARRRPDLRGILRQRPLLLAIAAAGMIQLSHSLYFTTASLGWQTLGYSSFSVGAFWGLAVIAEISFFAVSNRILDRHPALQVMLFSSLCAALRWGLLAGSEHLAAILLGQCLHALSFAAYHAAVMRYIRDHAPESARVLTQGIYYSLAVALPMGLASPAAGWLYEGLPQWSYLIMALFALGGAVLVWLALQSARDASTSVFSRSV</sequence>
<evidence type="ECO:0000256" key="6">
    <source>
        <dbReference type="ARBA" id="ARBA00022989"/>
    </source>
</evidence>
<keyword evidence="2" id="KW-0813">Transport</keyword>
<dbReference type="PANTHER" id="PTHR23522:SF10">
    <property type="entry name" value="3-PHENYLPROPIONIC ACID TRANSPORTER-RELATED"/>
    <property type="match status" value="1"/>
</dbReference>
<dbReference type="AlphaFoldDB" id="A0A241XFE7"/>
<dbReference type="InterPro" id="IPR036259">
    <property type="entry name" value="MFS_trans_sf"/>
</dbReference>
<name>A0A241XFE7_PSEAI</name>
<dbReference type="Proteomes" id="UP000284767">
    <property type="component" value="Unassembled WGS sequence"/>
</dbReference>
<reference evidence="11 13" key="1">
    <citation type="submission" date="2017-05" db="EMBL/GenBank/DDBJ databases">
        <authorList>
            <person name="Song R."/>
            <person name="Chenine A.L."/>
            <person name="Ruprecht R.M."/>
        </authorList>
    </citation>
    <scope>NUCLEOTIDE SEQUENCE [LARGE SCALE GENOMIC DNA]</scope>
    <source>
        <strain evidence="11 13">S567_C10_BS</strain>
    </source>
</reference>
<feature type="transmembrane region" description="Helical" evidence="8">
    <location>
        <begin position="150"/>
        <end position="169"/>
    </location>
</feature>
<feature type="transmembrane region" description="Helical" evidence="8">
    <location>
        <begin position="62"/>
        <end position="81"/>
    </location>
</feature>
<reference evidence="12 14" key="3">
    <citation type="submission" date="2019-01" db="EMBL/GenBank/DDBJ databases">
        <title>The Pseudomonas aeruginosa pan-genome provides new insights on its population structure, horizontal gene transfer and pathogenicity.</title>
        <authorList>
            <person name="Freschi L."/>
            <person name="Vincent A.T."/>
            <person name="Jeukens J."/>
            <person name="Emond-Rheault J.-G."/>
            <person name="Kukavica-Ibrulj I."/>
            <person name="Dupont M.-J."/>
            <person name="Charette S.J."/>
            <person name="Boyle B."/>
            <person name="Levesque R.C."/>
        </authorList>
    </citation>
    <scope>NUCLEOTIDE SEQUENCE [LARGE SCALE GENOMIC DNA]</scope>
    <source>
        <strain evidence="12 14">PA-W36</strain>
    </source>
</reference>
<dbReference type="InterPro" id="IPR024989">
    <property type="entry name" value="MFS_assoc_dom"/>
</dbReference>
<reference evidence="10" key="4">
    <citation type="submission" date="2020-01" db="EMBL/GenBank/DDBJ databases">
        <title>Bacteria Cultured from War Wounds Associated with the Conflict in Eastern Ukraine.</title>
        <authorList>
            <person name="Snesrud E."/>
            <person name="Galac M.R."/>
            <person name="Mc Gann P."/>
            <person name="Valentine K."/>
            <person name="Viacheslav K."/>
        </authorList>
    </citation>
    <scope>NUCLEOTIDE SEQUENCE</scope>
    <source>
        <strain evidence="10">VNMU148</strain>
    </source>
</reference>
<dbReference type="GO" id="GO:0030395">
    <property type="term" value="F:lactose binding"/>
    <property type="evidence" value="ECO:0007669"/>
    <property type="project" value="TreeGrafter"/>
</dbReference>
<dbReference type="InterPro" id="IPR026032">
    <property type="entry name" value="HcaT-like"/>
</dbReference>
<comment type="subcellular location">
    <subcellularLocation>
        <location evidence="1">Cell inner membrane</location>
        <topology evidence="1">Multi-pass membrane protein</topology>
    </subcellularLocation>
</comment>
<comment type="caution">
    <text evidence="11">The sequence shown here is derived from an EMBL/GenBank/DDBJ whole genome shotgun (WGS) entry which is preliminary data.</text>
</comment>
<feature type="transmembrane region" description="Helical" evidence="8">
    <location>
        <begin position="352"/>
        <end position="372"/>
    </location>
</feature>
<dbReference type="EMBL" id="NFFZ01000040">
    <property type="protein sequence ID" value="OTI54750.1"/>
    <property type="molecule type" value="Genomic_DNA"/>
</dbReference>
<keyword evidence="5 8" id="KW-0812">Transmembrane</keyword>
<dbReference type="OMA" id="FPARWRS"/>
<keyword evidence="7 8" id="KW-0472">Membrane</keyword>
<evidence type="ECO:0000256" key="5">
    <source>
        <dbReference type="ARBA" id="ARBA00022692"/>
    </source>
</evidence>
<dbReference type="GO" id="GO:0015528">
    <property type="term" value="F:lactose:proton symporter activity"/>
    <property type="evidence" value="ECO:0007669"/>
    <property type="project" value="TreeGrafter"/>
</dbReference>
<feature type="domain" description="Major facilitator superfamily associated" evidence="9">
    <location>
        <begin position="8"/>
        <end position="353"/>
    </location>
</feature>
<feature type="transmembrane region" description="Helical" evidence="8">
    <location>
        <begin position="126"/>
        <end position="144"/>
    </location>
</feature>
<dbReference type="Pfam" id="PF12832">
    <property type="entry name" value="MFS_1_like"/>
    <property type="match status" value="1"/>
</dbReference>
<feature type="transmembrane region" description="Helical" evidence="8">
    <location>
        <begin position="261"/>
        <end position="279"/>
    </location>
</feature>
<evidence type="ECO:0000259" key="9">
    <source>
        <dbReference type="Pfam" id="PF12832"/>
    </source>
</evidence>
<dbReference type="SMR" id="A0A241XFE7"/>
<dbReference type="NCBIfam" id="NF037955">
    <property type="entry name" value="mfs"/>
    <property type="match status" value="1"/>
</dbReference>
<organism evidence="11 13">
    <name type="scientific">Pseudomonas aeruginosa</name>
    <dbReference type="NCBI Taxonomy" id="287"/>
    <lineage>
        <taxon>Bacteria</taxon>
        <taxon>Pseudomonadati</taxon>
        <taxon>Pseudomonadota</taxon>
        <taxon>Gammaproteobacteria</taxon>
        <taxon>Pseudomonadales</taxon>
        <taxon>Pseudomonadaceae</taxon>
        <taxon>Pseudomonas</taxon>
    </lineage>
</organism>
<keyword evidence="3" id="KW-1003">Cell membrane</keyword>
<feature type="transmembrane region" description="Helical" evidence="8">
    <location>
        <begin position="199"/>
        <end position="217"/>
    </location>
</feature>
<feature type="transmembrane region" description="Helical" evidence="8">
    <location>
        <begin position="87"/>
        <end position="105"/>
    </location>
</feature>
<evidence type="ECO:0000313" key="11">
    <source>
        <dbReference type="EMBL" id="OTI54750.1"/>
    </source>
</evidence>
<evidence type="ECO:0000256" key="4">
    <source>
        <dbReference type="ARBA" id="ARBA00022519"/>
    </source>
</evidence>
<keyword evidence="4" id="KW-0997">Cell inner membrane</keyword>
<evidence type="ECO:0000313" key="12">
    <source>
        <dbReference type="EMBL" id="RPM13366.1"/>
    </source>
</evidence>
<dbReference type="Proteomes" id="UP000644192">
    <property type="component" value="Unassembled WGS sequence"/>
</dbReference>
<dbReference type="SUPFAM" id="SSF103473">
    <property type="entry name" value="MFS general substrate transporter"/>
    <property type="match status" value="1"/>
</dbReference>
<feature type="transmembrane region" description="Helical" evidence="8">
    <location>
        <begin position="229"/>
        <end position="249"/>
    </location>
</feature>
<dbReference type="PANTHER" id="PTHR23522">
    <property type="entry name" value="BLL5896 PROTEIN"/>
    <property type="match status" value="1"/>
</dbReference>
<dbReference type="RefSeq" id="WP_003114866.1">
    <property type="nucleotide sequence ID" value="NZ_AP024513.1"/>
</dbReference>
<dbReference type="Proteomes" id="UP000194857">
    <property type="component" value="Unassembled WGS sequence"/>
</dbReference>
<feature type="transmembrane region" description="Helical" evidence="8">
    <location>
        <begin position="33"/>
        <end position="55"/>
    </location>
</feature>
<evidence type="ECO:0000313" key="13">
    <source>
        <dbReference type="Proteomes" id="UP000194857"/>
    </source>
</evidence>
<dbReference type="Gene3D" id="1.20.1250.20">
    <property type="entry name" value="MFS general substrate transporter like domains"/>
    <property type="match status" value="2"/>
</dbReference>
<evidence type="ECO:0000256" key="8">
    <source>
        <dbReference type="SAM" id="Phobius"/>
    </source>
</evidence>
<accession>A0A241XFE7</accession>